<keyword evidence="1" id="KW-0472">Membrane</keyword>
<keyword evidence="3" id="KW-1185">Reference proteome</keyword>
<evidence type="ECO:0000313" key="3">
    <source>
        <dbReference type="Proteomes" id="UP000240883"/>
    </source>
</evidence>
<feature type="transmembrane region" description="Helical" evidence="1">
    <location>
        <begin position="79"/>
        <end position="97"/>
    </location>
</feature>
<name>A0A2T2P4Z0_CORCC</name>
<sequence length="224" mass="25378">MIVRIWVTYAGDLFSTLAVVSIPIILFVFDRVKFYRMSRAFAMIVLVAVVISVATTRAMGTNRRTKLGMRAYSTLWSVFFLHVETGLASLIAAIAMFQTPPEGQRLQSDDMSETESSRYCMSQIQGRCNMARHGRSTIGSLPGIHEKVSAKTLRDYVRKYTRRTATNSVDSELGQYYQQFVSRPIRVEITHEWNLETNSLHSRASDPTTNAVHVLHSVHNTLNK</sequence>
<keyword evidence="1" id="KW-1133">Transmembrane helix</keyword>
<gene>
    <name evidence="2" type="ORF">BS50DRAFT_257656</name>
</gene>
<reference evidence="2 3" key="1">
    <citation type="journal article" date="2018" name="Front. Microbiol.">
        <title>Genome-Wide Analysis of Corynespora cassiicola Leaf Fall Disease Putative Effectors.</title>
        <authorList>
            <person name="Lopez D."/>
            <person name="Ribeiro S."/>
            <person name="Label P."/>
            <person name="Fumanal B."/>
            <person name="Venisse J.S."/>
            <person name="Kohler A."/>
            <person name="de Oliveira R.R."/>
            <person name="Labutti K."/>
            <person name="Lipzen A."/>
            <person name="Lail K."/>
            <person name="Bauer D."/>
            <person name="Ohm R.A."/>
            <person name="Barry K.W."/>
            <person name="Spatafora J."/>
            <person name="Grigoriev I.V."/>
            <person name="Martin F.M."/>
            <person name="Pujade-Renaud V."/>
        </authorList>
    </citation>
    <scope>NUCLEOTIDE SEQUENCE [LARGE SCALE GENOMIC DNA]</scope>
    <source>
        <strain evidence="2 3">Philippines</strain>
    </source>
</reference>
<feature type="transmembrane region" description="Helical" evidence="1">
    <location>
        <begin position="41"/>
        <end position="59"/>
    </location>
</feature>
<dbReference type="EMBL" id="KZ678130">
    <property type="protein sequence ID" value="PSN72653.1"/>
    <property type="molecule type" value="Genomic_DNA"/>
</dbReference>
<feature type="transmembrane region" description="Helical" evidence="1">
    <location>
        <begin position="6"/>
        <end position="29"/>
    </location>
</feature>
<keyword evidence="1" id="KW-0812">Transmembrane</keyword>
<evidence type="ECO:0000313" key="2">
    <source>
        <dbReference type="EMBL" id="PSN72653.1"/>
    </source>
</evidence>
<accession>A0A2T2P4Z0</accession>
<evidence type="ECO:0000256" key="1">
    <source>
        <dbReference type="SAM" id="Phobius"/>
    </source>
</evidence>
<dbReference type="Proteomes" id="UP000240883">
    <property type="component" value="Unassembled WGS sequence"/>
</dbReference>
<dbReference type="AlphaFoldDB" id="A0A2T2P4Z0"/>
<proteinExistence type="predicted"/>
<organism evidence="2 3">
    <name type="scientific">Corynespora cassiicola Philippines</name>
    <dbReference type="NCBI Taxonomy" id="1448308"/>
    <lineage>
        <taxon>Eukaryota</taxon>
        <taxon>Fungi</taxon>
        <taxon>Dikarya</taxon>
        <taxon>Ascomycota</taxon>
        <taxon>Pezizomycotina</taxon>
        <taxon>Dothideomycetes</taxon>
        <taxon>Pleosporomycetidae</taxon>
        <taxon>Pleosporales</taxon>
        <taxon>Corynesporascaceae</taxon>
        <taxon>Corynespora</taxon>
    </lineage>
</organism>
<protein>
    <submittedName>
        <fullName evidence="2">Uncharacterized protein</fullName>
    </submittedName>
</protein>